<evidence type="ECO:0000313" key="1">
    <source>
        <dbReference type="EMBL" id="KAG1300921.1"/>
    </source>
</evidence>
<reference evidence="1" key="1">
    <citation type="journal article" date="2020" name="Microb. Genom.">
        <title>Genetic diversity of clinical and environmental Mucorales isolates obtained from an investigation of mucormycosis cases among solid organ transplant recipients.</title>
        <authorList>
            <person name="Nguyen M.H."/>
            <person name="Kaul D."/>
            <person name="Muto C."/>
            <person name="Cheng S.J."/>
            <person name="Richter R.A."/>
            <person name="Bruno V.M."/>
            <person name="Liu G."/>
            <person name="Beyhan S."/>
            <person name="Sundermann A.J."/>
            <person name="Mounaud S."/>
            <person name="Pasculle A.W."/>
            <person name="Nierman W.C."/>
            <person name="Driscoll E."/>
            <person name="Cumbie R."/>
            <person name="Clancy C.J."/>
            <person name="Dupont C.L."/>
        </authorList>
    </citation>
    <scope>NUCLEOTIDE SEQUENCE</scope>
    <source>
        <strain evidence="1">GL11</strain>
    </source>
</reference>
<evidence type="ECO:0000313" key="2">
    <source>
        <dbReference type="Proteomes" id="UP000716291"/>
    </source>
</evidence>
<organism evidence="1 2">
    <name type="scientific">Rhizopus oryzae</name>
    <name type="common">Mucormycosis agent</name>
    <name type="synonym">Rhizopus arrhizus var. delemar</name>
    <dbReference type="NCBI Taxonomy" id="64495"/>
    <lineage>
        <taxon>Eukaryota</taxon>
        <taxon>Fungi</taxon>
        <taxon>Fungi incertae sedis</taxon>
        <taxon>Mucoromycota</taxon>
        <taxon>Mucoromycotina</taxon>
        <taxon>Mucoromycetes</taxon>
        <taxon>Mucorales</taxon>
        <taxon>Mucorineae</taxon>
        <taxon>Rhizopodaceae</taxon>
        <taxon>Rhizopus</taxon>
    </lineage>
</organism>
<proteinExistence type="predicted"/>
<protein>
    <submittedName>
        <fullName evidence="1">Uncharacterized protein</fullName>
    </submittedName>
</protein>
<gene>
    <name evidence="1" type="ORF">G6F64_012260</name>
</gene>
<dbReference type="EMBL" id="JAANQT010003590">
    <property type="protein sequence ID" value="KAG1300921.1"/>
    <property type="molecule type" value="Genomic_DNA"/>
</dbReference>
<accession>A0A9P7BLE4</accession>
<comment type="caution">
    <text evidence="1">The sequence shown here is derived from an EMBL/GenBank/DDBJ whole genome shotgun (WGS) entry which is preliminary data.</text>
</comment>
<keyword evidence="2" id="KW-1185">Reference proteome</keyword>
<sequence>MSGFEENMQEVASLKREMSAYTICPLYLREPCNLKDHQVIKNDMHSFESMSQGWVFNSAEAKNIAAHYNKKLVSNLTCMSDNYWFLVTSLDVFIHNNPKVDGCTDQSKIVCQSNPVAYIRRKNRFKLEYFEFSIKINEVESLATGGFWGDLKSSMMKISPFLGSSIPSLPEILTGSVANPFSREVFTIKPELNIIATVRSNRTIKEHSTNLWAFHNKQHHDNGLFPTNPLFIQSSNVYHEAGSLLLRIYAERKMQVKRLNELLEQTSNKRNSAPKNANFKTIVDLLKFTR</sequence>
<dbReference type="Proteomes" id="UP000716291">
    <property type="component" value="Unassembled WGS sequence"/>
</dbReference>
<name>A0A9P7BLE4_RHIOR</name>
<dbReference type="AlphaFoldDB" id="A0A9P7BLE4"/>